<keyword evidence="4" id="KW-0119">Carbohydrate metabolism</keyword>
<dbReference type="SUPFAM" id="SSF48179">
    <property type="entry name" value="6-phosphogluconate dehydrogenase C-terminal domain-like"/>
    <property type="match status" value="1"/>
</dbReference>
<dbReference type="Pfam" id="PF03446">
    <property type="entry name" value="NAD_binding_2"/>
    <property type="match status" value="1"/>
</dbReference>
<keyword evidence="2" id="KW-0560">Oxidoreductase</keyword>
<keyword evidence="1" id="KW-0521">NADP</keyword>
<feature type="domain" description="6-phosphogluconate dehydrogenase NADP-binding" evidence="11">
    <location>
        <begin position="8"/>
        <end position="166"/>
    </location>
</feature>
<dbReference type="InterPro" id="IPR013328">
    <property type="entry name" value="6PGD_dom2"/>
</dbReference>
<dbReference type="PROSITE" id="PS00895">
    <property type="entry name" value="3_HYDROXYISOBUT_DH"/>
    <property type="match status" value="1"/>
</dbReference>
<dbReference type="Proteomes" id="UP000199615">
    <property type="component" value="Unassembled WGS sequence"/>
</dbReference>
<dbReference type="SUPFAM" id="SSF51735">
    <property type="entry name" value="NAD(P)-binding Rossmann-fold domains"/>
    <property type="match status" value="1"/>
</dbReference>
<dbReference type="Pfam" id="PF14833">
    <property type="entry name" value="NAD_binding_11"/>
    <property type="match status" value="1"/>
</dbReference>
<dbReference type="GO" id="GO:0051287">
    <property type="term" value="F:NAD binding"/>
    <property type="evidence" value="ECO:0007669"/>
    <property type="project" value="InterPro"/>
</dbReference>
<evidence type="ECO:0000256" key="1">
    <source>
        <dbReference type="ARBA" id="ARBA00022857"/>
    </source>
</evidence>
<dbReference type="NCBIfam" id="NF043037">
    <property type="entry name" value="ThreonDh"/>
    <property type="match status" value="1"/>
</dbReference>
<gene>
    <name evidence="13" type="ORF">SAMN05444123_104129</name>
</gene>
<dbReference type="RefSeq" id="WP_092683345.1">
    <property type="nucleotide sequence ID" value="NZ_FODT01000004.1"/>
</dbReference>
<name>A0A1H8RVM2_9BRAD</name>
<evidence type="ECO:0000256" key="7">
    <source>
        <dbReference type="ARBA" id="ARBA00038870"/>
    </source>
</evidence>
<evidence type="ECO:0000256" key="9">
    <source>
        <dbReference type="ARBA" id="ARBA00047312"/>
    </source>
</evidence>
<feature type="active site" evidence="10">
    <location>
        <position position="177"/>
    </location>
</feature>
<dbReference type="InterPro" id="IPR006115">
    <property type="entry name" value="6PGDH_NADP-bd"/>
</dbReference>
<proteinExistence type="inferred from homology"/>
<dbReference type="GO" id="GO:0050661">
    <property type="term" value="F:NADP binding"/>
    <property type="evidence" value="ECO:0007669"/>
    <property type="project" value="InterPro"/>
</dbReference>
<dbReference type="InterPro" id="IPR036291">
    <property type="entry name" value="NAD(P)-bd_dom_sf"/>
</dbReference>
<evidence type="ECO:0000256" key="4">
    <source>
        <dbReference type="ARBA" id="ARBA00023277"/>
    </source>
</evidence>
<evidence type="ECO:0000256" key="3">
    <source>
        <dbReference type="ARBA" id="ARBA00023027"/>
    </source>
</evidence>
<evidence type="ECO:0000313" key="13">
    <source>
        <dbReference type="EMBL" id="SEO70395.1"/>
    </source>
</evidence>
<evidence type="ECO:0000259" key="12">
    <source>
        <dbReference type="Pfam" id="PF14833"/>
    </source>
</evidence>
<dbReference type="PANTHER" id="PTHR43060:SF17">
    <property type="entry name" value="L-THREONATE DEHYDROGENASE"/>
    <property type="match status" value="1"/>
</dbReference>
<comment type="catalytic activity">
    <reaction evidence="9">
        <text>L-threonate + NAD(+) = 2-dehydro-L-erythronate + NADH + H(+)</text>
        <dbReference type="Rhea" id="RHEA:52548"/>
        <dbReference type="ChEBI" id="CHEBI:15378"/>
        <dbReference type="ChEBI" id="CHEBI:57540"/>
        <dbReference type="ChEBI" id="CHEBI:57561"/>
        <dbReference type="ChEBI" id="CHEBI:57945"/>
        <dbReference type="ChEBI" id="CHEBI:136669"/>
        <dbReference type="EC" id="1.1.1.411"/>
    </reaction>
</comment>
<dbReference type="Gene3D" id="1.10.1040.10">
    <property type="entry name" value="N-(1-d-carboxylethyl)-l-norvaline Dehydrogenase, domain 2"/>
    <property type="match status" value="1"/>
</dbReference>
<evidence type="ECO:0000256" key="6">
    <source>
        <dbReference type="ARBA" id="ARBA00037979"/>
    </source>
</evidence>
<dbReference type="AlphaFoldDB" id="A0A1H8RVM2"/>
<protein>
    <recommendedName>
        <fullName evidence="8">L-threonate dehydrogenase</fullName>
        <ecNumber evidence="7">1.1.1.411</ecNumber>
    </recommendedName>
</protein>
<reference evidence="14" key="1">
    <citation type="submission" date="2016-10" db="EMBL/GenBank/DDBJ databases">
        <authorList>
            <person name="Varghese N."/>
            <person name="Submissions S."/>
        </authorList>
    </citation>
    <scope>NUCLEOTIDE SEQUENCE [LARGE SCALE GENOMIC DNA]</scope>
    <source>
        <strain evidence="14">DSM 123</strain>
    </source>
</reference>
<organism evidence="13 14">
    <name type="scientific">Rhodopseudomonas pseudopalustris</name>
    <dbReference type="NCBI Taxonomy" id="1513892"/>
    <lineage>
        <taxon>Bacteria</taxon>
        <taxon>Pseudomonadati</taxon>
        <taxon>Pseudomonadota</taxon>
        <taxon>Alphaproteobacteria</taxon>
        <taxon>Hyphomicrobiales</taxon>
        <taxon>Nitrobacteraceae</taxon>
        <taxon>Rhodopseudomonas</taxon>
    </lineage>
</organism>
<dbReference type="PANTHER" id="PTHR43060">
    <property type="entry name" value="3-HYDROXYISOBUTYRATE DEHYDROGENASE-LIKE 1, MITOCHONDRIAL-RELATED"/>
    <property type="match status" value="1"/>
</dbReference>
<dbReference type="PIRSF" id="PIRSF000103">
    <property type="entry name" value="HIBADH"/>
    <property type="match status" value="1"/>
</dbReference>
<dbReference type="GO" id="GO:0016054">
    <property type="term" value="P:organic acid catabolic process"/>
    <property type="evidence" value="ECO:0007669"/>
    <property type="project" value="UniProtKB-ARBA"/>
</dbReference>
<dbReference type="EMBL" id="FODT01000004">
    <property type="protein sequence ID" value="SEO70395.1"/>
    <property type="molecule type" value="Genomic_DNA"/>
</dbReference>
<evidence type="ECO:0000256" key="8">
    <source>
        <dbReference type="ARBA" id="ARBA00039407"/>
    </source>
</evidence>
<evidence type="ECO:0000313" key="14">
    <source>
        <dbReference type="Proteomes" id="UP000199615"/>
    </source>
</evidence>
<dbReference type="EC" id="1.1.1.411" evidence="7"/>
<keyword evidence="3" id="KW-0520">NAD</keyword>
<dbReference type="InterPro" id="IPR050006">
    <property type="entry name" value="LtnD"/>
</dbReference>
<comment type="function">
    <text evidence="5">Catalyzes oxidation of L-threonate to 2-oxo-tetronate. Can use either NAD(+) or NADP(+) as cosubstrate, with a preference for NAD(+).</text>
</comment>
<dbReference type="InterPro" id="IPR002204">
    <property type="entry name" value="3-OH-isobutyrate_DH-rel_CS"/>
</dbReference>
<evidence type="ECO:0000259" key="11">
    <source>
        <dbReference type="Pfam" id="PF03446"/>
    </source>
</evidence>
<evidence type="ECO:0000256" key="2">
    <source>
        <dbReference type="ARBA" id="ARBA00023002"/>
    </source>
</evidence>
<keyword evidence="14" id="KW-1185">Reference proteome</keyword>
<comment type="similarity">
    <text evidence="6">Belongs to the HIBADH-related family. L-threonate dehydrogenase subfamily.</text>
</comment>
<sequence>MTGTARPRVAVIGLGSMGFGMAASLRRAGFIVTGCDVSAETVARFAAEGGHGAATPAEAATDVSIVVSVVVNAAQTEDVLFGETGVAASLANDAVFVSCATMDPDVARRLAAKLEATGRHYLDAPISGGAQRAAHGELTILASGSAAAFERARPALDAMAAKLYELGDAAGQGAAFKMINQLLAGVHIAAASEAIAFAARQGLDIRKVYEVITASAGNSWMFENRVPHVLDGDYTPRSAVDIFVKDLGIVQDMARAAKFPVPLSAAALQMFLMTSAAGMGRDDDASVAKMYAQVTGTKLPGDKA</sequence>
<dbReference type="GO" id="GO:0016616">
    <property type="term" value="F:oxidoreductase activity, acting on the CH-OH group of donors, NAD or NADP as acceptor"/>
    <property type="evidence" value="ECO:0007669"/>
    <property type="project" value="InterPro"/>
</dbReference>
<dbReference type="InterPro" id="IPR015815">
    <property type="entry name" value="HIBADH-related"/>
</dbReference>
<dbReference type="Gene3D" id="3.40.50.720">
    <property type="entry name" value="NAD(P)-binding Rossmann-like Domain"/>
    <property type="match status" value="1"/>
</dbReference>
<accession>A0A1H8RVM2</accession>
<feature type="domain" description="3-hydroxyisobutyrate dehydrogenase-like NAD-binding" evidence="12">
    <location>
        <begin position="171"/>
        <end position="291"/>
    </location>
</feature>
<dbReference type="OrthoDB" id="9812907at2"/>
<dbReference type="InterPro" id="IPR008927">
    <property type="entry name" value="6-PGluconate_DH-like_C_sf"/>
</dbReference>
<evidence type="ECO:0000256" key="5">
    <source>
        <dbReference type="ARBA" id="ARBA00037062"/>
    </source>
</evidence>
<evidence type="ECO:0000256" key="10">
    <source>
        <dbReference type="PIRSR" id="PIRSR000103-1"/>
    </source>
</evidence>
<dbReference type="InterPro" id="IPR029154">
    <property type="entry name" value="HIBADH-like_NADP-bd"/>
</dbReference>